<dbReference type="RefSeq" id="XP_016253348.1">
    <property type="nucleotide sequence ID" value="XM_016386420.1"/>
</dbReference>
<dbReference type="SMART" id="SM00829">
    <property type="entry name" value="PKS_ER"/>
    <property type="match status" value="1"/>
</dbReference>
<dbReference type="SUPFAM" id="SSF50129">
    <property type="entry name" value="GroES-like"/>
    <property type="match status" value="1"/>
</dbReference>
<accession>A0A0D2B6C8</accession>
<dbReference type="InterPro" id="IPR013154">
    <property type="entry name" value="ADH-like_N"/>
</dbReference>
<dbReference type="InterPro" id="IPR036291">
    <property type="entry name" value="NAD(P)-bd_dom_sf"/>
</dbReference>
<dbReference type="Pfam" id="PF08240">
    <property type="entry name" value="ADH_N"/>
    <property type="match status" value="1"/>
</dbReference>
<reference evidence="4 5" key="1">
    <citation type="submission" date="2015-01" db="EMBL/GenBank/DDBJ databases">
        <title>The Genome Sequence of Cladophialophora immunda CBS83496.</title>
        <authorList>
            <consortium name="The Broad Institute Genomics Platform"/>
            <person name="Cuomo C."/>
            <person name="de Hoog S."/>
            <person name="Gorbushina A."/>
            <person name="Stielow B."/>
            <person name="Teixiera M."/>
            <person name="Abouelleil A."/>
            <person name="Chapman S.B."/>
            <person name="Priest M."/>
            <person name="Young S.K."/>
            <person name="Wortman J."/>
            <person name="Nusbaum C."/>
            <person name="Birren B."/>
        </authorList>
    </citation>
    <scope>NUCLEOTIDE SEQUENCE [LARGE SCALE GENOMIC DNA]</scope>
    <source>
        <strain evidence="4 5">CBS 83496</strain>
    </source>
</reference>
<evidence type="ECO:0000256" key="2">
    <source>
        <dbReference type="ARBA" id="ARBA00023002"/>
    </source>
</evidence>
<proteinExistence type="inferred from homology"/>
<dbReference type="VEuPathDB" id="FungiDB:PV07_00003"/>
<gene>
    <name evidence="4" type="ORF">PV07_00003</name>
</gene>
<dbReference type="Gene3D" id="3.90.180.10">
    <property type="entry name" value="Medium-chain alcohol dehydrogenases, catalytic domain"/>
    <property type="match status" value="1"/>
</dbReference>
<dbReference type="InterPro" id="IPR013149">
    <property type="entry name" value="ADH-like_C"/>
</dbReference>
<dbReference type="Proteomes" id="UP000054466">
    <property type="component" value="Unassembled WGS sequence"/>
</dbReference>
<evidence type="ECO:0000313" key="4">
    <source>
        <dbReference type="EMBL" id="KIW33132.1"/>
    </source>
</evidence>
<evidence type="ECO:0000313" key="5">
    <source>
        <dbReference type="Proteomes" id="UP000054466"/>
    </source>
</evidence>
<evidence type="ECO:0000259" key="3">
    <source>
        <dbReference type="SMART" id="SM00829"/>
    </source>
</evidence>
<dbReference type="GO" id="GO:0016651">
    <property type="term" value="F:oxidoreductase activity, acting on NAD(P)H"/>
    <property type="evidence" value="ECO:0007669"/>
    <property type="project" value="InterPro"/>
</dbReference>
<sequence>MRAIICAGPGEAKLVSDRPIPTLRDDYVLVKTHSVAINPTDWKHVDFISTTGALVGCDYAGFVEEEGKAVTKDFKKGDRIAGFVHGMNAVQIEDGAFAEFIVAKGDLQFQIPNSMSFDEAATLPLGVITVGQNMYQAMGLPWPNNPSSSGEKVLIYGASSATGTLAVQFAKLSGLSPIAVCSSKHFDLVKSLGATAVYDYKTDLPSKIRVETNNSLKYAFDCISSQSTAEYCAAALTSGSDAKFSNLLGEVSPRKDVASSSGIAYTAMGEDIVYIGTPIAASAEDFEFARRWFEMTESFLAEGKLKTHPLKIGPNGLAGVLEGMDLSRKGLVSGQKLVYHVSETP</sequence>
<dbReference type="AlphaFoldDB" id="A0A0D2B6C8"/>
<dbReference type="Pfam" id="PF00107">
    <property type="entry name" value="ADH_zinc_N"/>
    <property type="match status" value="1"/>
</dbReference>
<keyword evidence="2" id="KW-0560">Oxidoreductase</keyword>
<keyword evidence="5" id="KW-1185">Reference proteome</keyword>
<dbReference type="InterPro" id="IPR020843">
    <property type="entry name" value="ER"/>
</dbReference>
<dbReference type="InterPro" id="IPR011032">
    <property type="entry name" value="GroES-like_sf"/>
</dbReference>
<dbReference type="Gene3D" id="3.40.50.720">
    <property type="entry name" value="NAD(P)-binding Rossmann-like Domain"/>
    <property type="match status" value="1"/>
</dbReference>
<dbReference type="GeneID" id="27339197"/>
<comment type="similarity">
    <text evidence="1">Belongs to the zinc-containing alcohol dehydrogenase family.</text>
</comment>
<name>A0A0D2B6C8_9EURO</name>
<dbReference type="OrthoDB" id="48317at2759"/>
<dbReference type="HOGENOM" id="CLU_026673_16_1_1"/>
<protein>
    <recommendedName>
        <fullName evidence="3">Enoyl reductase (ER) domain-containing protein</fullName>
    </recommendedName>
</protein>
<dbReference type="STRING" id="569365.A0A0D2B6C8"/>
<dbReference type="SUPFAM" id="SSF51735">
    <property type="entry name" value="NAD(P)-binding Rossmann-fold domains"/>
    <property type="match status" value="1"/>
</dbReference>
<dbReference type="EMBL" id="KN847040">
    <property type="protein sequence ID" value="KIW33132.1"/>
    <property type="molecule type" value="Genomic_DNA"/>
</dbReference>
<organism evidence="4 5">
    <name type="scientific">Cladophialophora immunda</name>
    <dbReference type="NCBI Taxonomy" id="569365"/>
    <lineage>
        <taxon>Eukaryota</taxon>
        <taxon>Fungi</taxon>
        <taxon>Dikarya</taxon>
        <taxon>Ascomycota</taxon>
        <taxon>Pezizomycotina</taxon>
        <taxon>Eurotiomycetes</taxon>
        <taxon>Chaetothyriomycetidae</taxon>
        <taxon>Chaetothyriales</taxon>
        <taxon>Herpotrichiellaceae</taxon>
        <taxon>Cladophialophora</taxon>
    </lineage>
</organism>
<dbReference type="InterPro" id="IPR047122">
    <property type="entry name" value="Trans-enoyl_RdTase-like"/>
</dbReference>
<dbReference type="PANTHER" id="PTHR45348">
    <property type="entry name" value="HYPOTHETICAL OXIDOREDUCTASE (EUROFUNG)"/>
    <property type="match status" value="1"/>
</dbReference>
<dbReference type="PANTHER" id="PTHR45348:SF2">
    <property type="entry name" value="ZINC-TYPE ALCOHOL DEHYDROGENASE-LIKE PROTEIN C2E1P3.01"/>
    <property type="match status" value="1"/>
</dbReference>
<feature type="domain" description="Enoyl reductase (ER)" evidence="3">
    <location>
        <begin position="8"/>
        <end position="338"/>
    </location>
</feature>
<dbReference type="CDD" id="cd08249">
    <property type="entry name" value="enoyl_reductase_like"/>
    <property type="match status" value="1"/>
</dbReference>
<evidence type="ECO:0000256" key="1">
    <source>
        <dbReference type="ARBA" id="ARBA00008072"/>
    </source>
</evidence>